<proteinExistence type="predicted"/>
<gene>
    <name evidence="1" type="primary">Acey_s0362.g3491</name>
    <name evidence="1" type="ORF">Y032_0362g3491</name>
</gene>
<protein>
    <submittedName>
        <fullName evidence="1">Uncharacterized protein</fullName>
    </submittedName>
</protein>
<sequence length="92" mass="10296">MSAKIAIKGPIYGTVRLVHDNARPLTIRVARQKLLDFGWEVQSPPPYKPDLVPRDRQLILTLSNDLQGKACGDEDDLDCCLSNLSESMLVQF</sequence>
<keyword evidence="2" id="KW-1185">Reference proteome</keyword>
<dbReference type="InterPro" id="IPR052709">
    <property type="entry name" value="Transposase-MT_Hybrid"/>
</dbReference>
<dbReference type="AlphaFoldDB" id="A0A016RW06"/>
<comment type="caution">
    <text evidence="1">The sequence shown here is derived from an EMBL/GenBank/DDBJ whole genome shotgun (WGS) entry which is preliminary data.</text>
</comment>
<dbReference type="PANTHER" id="PTHR46060:SF3">
    <property type="entry name" value="PROTEIN GVQW3"/>
    <property type="match status" value="1"/>
</dbReference>
<accession>A0A016RW06</accession>
<dbReference type="STRING" id="53326.A0A016RW06"/>
<evidence type="ECO:0000313" key="1">
    <source>
        <dbReference type="EMBL" id="EYB82302.1"/>
    </source>
</evidence>
<dbReference type="Gene3D" id="3.30.420.10">
    <property type="entry name" value="Ribonuclease H-like superfamily/Ribonuclease H"/>
    <property type="match status" value="1"/>
</dbReference>
<dbReference type="InterPro" id="IPR036397">
    <property type="entry name" value="RNaseH_sf"/>
</dbReference>
<dbReference type="PANTHER" id="PTHR46060">
    <property type="entry name" value="MARINER MOS1 TRANSPOSASE-LIKE PROTEIN"/>
    <property type="match status" value="1"/>
</dbReference>
<evidence type="ECO:0000313" key="2">
    <source>
        <dbReference type="Proteomes" id="UP000024635"/>
    </source>
</evidence>
<organism evidence="1 2">
    <name type="scientific">Ancylostoma ceylanicum</name>
    <dbReference type="NCBI Taxonomy" id="53326"/>
    <lineage>
        <taxon>Eukaryota</taxon>
        <taxon>Metazoa</taxon>
        <taxon>Ecdysozoa</taxon>
        <taxon>Nematoda</taxon>
        <taxon>Chromadorea</taxon>
        <taxon>Rhabditida</taxon>
        <taxon>Rhabditina</taxon>
        <taxon>Rhabditomorpha</taxon>
        <taxon>Strongyloidea</taxon>
        <taxon>Ancylostomatidae</taxon>
        <taxon>Ancylostomatinae</taxon>
        <taxon>Ancylostoma</taxon>
    </lineage>
</organism>
<reference evidence="2" key="1">
    <citation type="journal article" date="2015" name="Nat. Genet.">
        <title>The genome and transcriptome of the zoonotic hookworm Ancylostoma ceylanicum identify infection-specific gene families.</title>
        <authorList>
            <person name="Schwarz E.M."/>
            <person name="Hu Y."/>
            <person name="Antoshechkin I."/>
            <person name="Miller M.M."/>
            <person name="Sternberg P.W."/>
            <person name="Aroian R.V."/>
        </authorList>
    </citation>
    <scope>NUCLEOTIDE SEQUENCE</scope>
    <source>
        <strain evidence="2">HY135</strain>
    </source>
</reference>
<name>A0A016RW06_9BILA</name>
<dbReference type="GO" id="GO:0003676">
    <property type="term" value="F:nucleic acid binding"/>
    <property type="evidence" value="ECO:0007669"/>
    <property type="project" value="InterPro"/>
</dbReference>
<dbReference type="Proteomes" id="UP000024635">
    <property type="component" value="Unassembled WGS sequence"/>
</dbReference>
<dbReference type="EMBL" id="JARK01001698">
    <property type="protein sequence ID" value="EYB82302.1"/>
    <property type="molecule type" value="Genomic_DNA"/>
</dbReference>